<dbReference type="RefSeq" id="WP_034875110.1">
    <property type="nucleotide sequence ID" value="NZ_JOKG01000002.1"/>
</dbReference>
<dbReference type="InterPro" id="IPR050415">
    <property type="entry name" value="MRET"/>
</dbReference>
<dbReference type="Pfam" id="PF00970">
    <property type="entry name" value="FAD_binding_6"/>
    <property type="match status" value="1"/>
</dbReference>
<dbReference type="PROSITE" id="PS00141">
    <property type="entry name" value="ASP_PROTEASE"/>
    <property type="match status" value="1"/>
</dbReference>
<dbReference type="Gene3D" id="2.40.30.10">
    <property type="entry name" value="Translation factors"/>
    <property type="match status" value="1"/>
</dbReference>
<proteinExistence type="predicted"/>
<dbReference type="Gene3D" id="3.40.50.80">
    <property type="entry name" value="Nucleotide-binding domain of ferredoxin-NADP reductase (FNR) module"/>
    <property type="match status" value="1"/>
</dbReference>
<feature type="domain" description="FAD-binding FR-type" evidence="2">
    <location>
        <begin position="3"/>
        <end position="106"/>
    </location>
</feature>
<dbReference type="InterPro" id="IPR001969">
    <property type="entry name" value="Aspartic_peptidase_AS"/>
</dbReference>
<dbReference type="InterPro" id="IPR017927">
    <property type="entry name" value="FAD-bd_FR_type"/>
</dbReference>
<evidence type="ECO:0000313" key="3">
    <source>
        <dbReference type="EMBL" id="KEQ14935.1"/>
    </source>
</evidence>
<reference evidence="3 4" key="1">
    <citation type="submission" date="2014-06" db="EMBL/GenBank/DDBJ databases">
        <title>Whole Genome Sequences of Three Symbiotic Endozoicomonas Bacteria.</title>
        <authorList>
            <person name="Neave M.J."/>
            <person name="Apprill A."/>
            <person name="Voolstra C.R."/>
        </authorList>
    </citation>
    <scope>NUCLEOTIDE SEQUENCE [LARGE SCALE GENOMIC DNA]</scope>
    <source>
        <strain evidence="3 4">LMG 24815</strain>
    </source>
</reference>
<dbReference type="AlphaFoldDB" id="A0A081N912"/>
<dbReference type="Proteomes" id="UP000028006">
    <property type="component" value="Unassembled WGS sequence"/>
</dbReference>
<dbReference type="InterPro" id="IPR008333">
    <property type="entry name" value="Cbr1-like_FAD-bd_dom"/>
</dbReference>
<evidence type="ECO:0000259" key="2">
    <source>
        <dbReference type="PROSITE" id="PS51384"/>
    </source>
</evidence>
<dbReference type="GO" id="GO:0004190">
    <property type="term" value="F:aspartic-type endopeptidase activity"/>
    <property type="evidence" value="ECO:0007669"/>
    <property type="project" value="InterPro"/>
</dbReference>
<dbReference type="Pfam" id="PF00175">
    <property type="entry name" value="NAD_binding_1"/>
    <property type="match status" value="1"/>
</dbReference>
<dbReference type="EMBL" id="JOKG01000002">
    <property type="protein sequence ID" value="KEQ14935.1"/>
    <property type="molecule type" value="Genomic_DNA"/>
</dbReference>
<gene>
    <name evidence="3" type="ORF">GZ77_11845</name>
</gene>
<evidence type="ECO:0000313" key="4">
    <source>
        <dbReference type="Proteomes" id="UP000028006"/>
    </source>
</evidence>
<dbReference type="InterPro" id="IPR017938">
    <property type="entry name" value="Riboflavin_synthase-like_b-brl"/>
</dbReference>
<comment type="cofactor">
    <cofactor evidence="1">
        <name>[2Fe-2S] cluster</name>
        <dbReference type="ChEBI" id="CHEBI:190135"/>
    </cofactor>
</comment>
<sequence length="245" mass="27084">MPRPTYPVTLINRHTLSSNTIQLDFQVDGEFDFIAGQFVQFMIDHDGKTHKRSYSIANSPEAFRADGHLEIAISLVKGGLASELFSQADLGLKLDMAGPFGILTAPADHSGQIVLAGTGTGLAPYRSMLPTLISMADNGIPVTVIMGVRHRSDLIYEQAFRDAAKQHSNLDYQVCISRETDVDENINEFNGYVQERFEHLNLDTGSDLVYLCGNPNMIDDAAKVLLDMGFGVRQVKREKYVYSGH</sequence>
<dbReference type="PRINTS" id="PR00410">
    <property type="entry name" value="PHEHYDRXLASE"/>
</dbReference>
<dbReference type="GO" id="GO:0016491">
    <property type="term" value="F:oxidoreductase activity"/>
    <property type="evidence" value="ECO:0007669"/>
    <property type="project" value="InterPro"/>
</dbReference>
<dbReference type="eggNOG" id="COG0543">
    <property type="taxonomic scope" value="Bacteria"/>
</dbReference>
<dbReference type="InterPro" id="IPR039261">
    <property type="entry name" value="FNR_nucleotide-bd"/>
</dbReference>
<keyword evidence="4" id="KW-1185">Reference proteome</keyword>
<dbReference type="InterPro" id="IPR001433">
    <property type="entry name" value="OxRdtase_FAD/NAD-bd"/>
</dbReference>
<dbReference type="PANTHER" id="PTHR47354">
    <property type="entry name" value="NADH OXIDOREDUCTASE HCR"/>
    <property type="match status" value="1"/>
</dbReference>
<comment type="caution">
    <text evidence="3">The sequence shown here is derived from an EMBL/GenBank/DDBJ whole genome shotgun (WGS) entry which is preliminary data.</text>
</comment>
<dbReference type="SUPFAM" id="SSF63380">
    <property type="entry name" value="Riboflavin synthase domain-like"/>
    <property type="match status" value="1"/>
</dbReference>
<accession>A0A081N912</accession>
<dbReference type="GO" id="GO:0006508">
    <property type="term" value="P:proteolysis"/>
    <property type="evidence" value="ECO:0007669"/>
    <property type="project" value="InterPro"/>
</dbReference>
<dbReference type="SUPFAM" id="SSF52343">
    <property type="entry name" value="Ferredoxin reductase-like, C-terminal NADP-linked domain"/>
    <property type="match status" value="1"/>
</dbReference>
<protein>
    <recommendedName>
        <fullName evidence="2">FAD-binding FR-type domain-containing protein</fullName>
    </recommendedName>
</protein>
<name>A0A081N912_9GAMM</name>
<organism evidence="3 4">
    <name type="scientific">Endozoicomonas montiporae</name>
    <dbReference type="NCBI Taxonomy" id="1027273"/>
    <lineage>
        <taxon>Bacteria</taxon>
        <taxon>Pseudomonadati</taxon>
        <taxon>Pseudomonadota</taxon>
        <taxon>Gammaproteobacteria</taxon>
        <taxon>Oceanospirillales</taxon>
        <taxon>Endozoicomonadaceae</taxon>
        <taxon>Endozoicomonas</taxon>
    </lineage>
</organism>
<dbReference type="PANTHER" id="PTHR47354:SF5">
    <property type="entry name" value="PROTEIN RFBI"/>
    <property type="match status" value="1"/>
</dbReference>
<dbReference type="PRINTS" id="PR00371">
    <property type="entry name" value="FPNCR"/>
</dbReference>
<dbReference type="InterPro" id="IPR001709">
    <property type="entry name" value="Flavoprot_Pyr_Nucl_cyt_Rdtase"/>
</dbReference>
<dbReference type="PROSITE" id="PS51384">
    <property type="entry name" value="FAD_FR"/>
    <property type="match status" value="1"/>
</dbReference>
<evidence type="ECO:0000256" key="1">
    <source>
        <dbReference type="ARBA" id="ARBA00034078"/>
    </source>
</evidence>